<evidence type="ECO:0000313" key="2">
    <source>
        <dbReference type="EMBL" id="SET40300.1"/>
    </source>
</evidence>
<name>A0A1I0E7N6_THASX</name>
<organism evidence="2 3">
    <name type="scientific">Thalassotalea agarivorans</name>
    <name type="common">Thalassomonas agarivorans</name>
    <dbReference type="NCBI Taxonomy" id="349064"/>
    <lineage>
        <taxon>Bacteria</taxon>
        <taxon>Pseudomonadati</taxon>
        <taxon>Pseudomonadota</taxon>
        <taxon>Gammaproteobacteria</taxon>
        <taxon>Alteromonadales</taxon>
        <taxon>Colwelliaceae</taxon>
        <taxon>Thalassotalea</taxon>
    </lineage>
</organism>
<reference evidence="2 3" key="1">
    <citation type="submission" date="2016-10" db="EMBL/GenBank/DDBJ databases">
        <authorList>
            <person name="de Groot N.N."/>
        </authorList>
    </citation>
    <scope>NUCLEOTIDE SEQUENCE [LARGE SCALE GENOMIC DNA]</scope>
    <source>
        <strain evidence="2 3">DSM 19706</strain>
    </source>
</reference>
<dbReference type="AlphaFoldDB" id="A0A1I0E7N6"/>
<sequence>MKYAIAIASVFLIASCATPYAKYSWASGTGYSSSQLGDKVFSVSFQGDGSTDIQRAKDFALLRSAEISWQHRCSHFIILGSSQQVTQSTVTTPKTTSTNYYSGVAQTTTSGGYTYSIAAPSTSNTIMCFSEKPEGFSYSVDFIMKSLKTKYNL</sequence>
<evidence type="ECO:0000313" key="3">
    <source>
        <dbReference type="Proteomes" id="UP000199308"/>
    </source>
</evidence>
<dbReference type="PROSITE" id="PS51257">
    <property type="entry name" value="PROKAR_LIPOPROTEIN"/>
    <property type="match status" value="1"/>
</dbReference>
<gene>
    <name evidence="2" type="ORF">SAMN05660429_01736</name>
</gene>
<dbReference type="RefSeq" id="WP_093329302.1">
    <property type="nucleotide sequence ID" value="NZ_AP027363.1"/>
</dbReference>
<dbReference type="STRING" id="349064.SAMN05660429_01736"/>
<evidence type="ECO:0000256" key="1">
    <source>
        <dbReference type="SAM" id="SignalP"/>
    </source>
</evidence>
<dbReference type="Proteomes" id="UP000199308">
    <property type="component" value="Unassembled WGS sequence"/>
</dbReference>
<dbReference type="NCBIfam" id="NF047637">
    <property type="entry name" value="lipo_CC0125"/>
    <property type="match status" value="1"/>
</dbReference>
<keyword evidence="1" id="KW-0732">Signal</keyword>
<protein>
    <recommendedName>
        <fullName evidence="4">Lipoprotein</fullName>
    </recommendedName>
</protein>
<feature type="signal peptide" evidence="1">
    <location>
        <begin position="1"/>
        <end position="21"/>
    </location>
</feature>
<proteinExistence type="predicted"/>
<dbReference type="EMBL" id="FOHK01000007">
    <property type="protein sequence ID" value="SET40300.1"/>
    <property type="molecule type" value="Genomic_DNA"/>
</dbReference>
<keyword evidence="3" id="KW-1185">Reference proteome</keyword>
<evidence type="ECO:0008006" key="4">
    <source>
        <dbReference type="Google" id="ProtNLM"/>
    </source>
</evidence>
<accession>A0A1I0E7N6</accession>
<feature type="chain" id="PRO_5011520403" description="Lipoprotein" evidence="1">
    <location>
        <begin position="22"/>
        <end position="153"/>
    </location>
</feature>
<dbReference type="OrthoDB" id="7172943at2"/>